<dbReference type="EC" id="2.5.1.29" evidence="4"/>
<dbReference type="PANTHER" id="PTHR43281">
    <property type="entry name" value="FARNESYL DIPHOSPHATE SYNTHASE"/>
    <property type="match status" value="1"/>
</dbReference>
<dbReference type="SFLD" id="SFLDS00005">
    <property type="entry name" value="Isoprenoid_Synthase_Type_I"/>
    <property type="match status" value="1"/>
</dbReference>
<dbReference type="eggNOG" id="COG0142">
    <property type="taxonomic scope" value="Bacteria"/>
</dbReference>
<keyword evidence="6 16" id="KW-0808">Transferase</keyword>
<evidence type="ECO:0000256" key="3">
    <source>
        <dbReference type="ARBA" id="ARBA00006706"/>
    </source>
</evidence>
<name>A3V2N8_9RHOB</name>
<dbReference type="HOGENOM" id="CLU_014015_0_1_5"/>
<evidence type="ECO:0000256" key="4">
    <source>
        <dbReference type="ARBA" id="ARBA00012382"/>
    </source>
</evidence>
<keyword evidence="8" id="KW-0125">Carotenoid biosynthesis</keyword>
<dbReference type="CDD" id="cd00685">
    <property type="entry name" value="Trans_IPPS_HT"/>
    <property type="match status" value="1"/>
</dbReference>
<sequence length="293" mass="30200">MKIADRIEATMTAAIAQGQGGVAPPKLAAALNYAVTPGGARIRPTILMSVAMACGDDRPALTNAAAAALELVHCASLVHDDLPCFDDADMRRGKPALHRAFSEPLAVLAGDSLIIMGFHLLARAAGDAPARAITLLDILGTRTGMPFGICAGQGWESESQIDLSAYHQAKTGALFIAATQMGAVAAGQEAEPWAELGARIGEAFQVADDLRDALCDDATLGKPAGQDDLHGRPNAVAAYGVQGAVKRFDDILGGAISSIPACPGEAALAQMVRAYADRLVPAGARDRRTVPGE</sequence>
<dbReference type="GO" id="GO:0046872">
    <property type="term" value="F:metal ion binding"/>
    <property type="evidence" value="ECO:0007669"/>
    <property type="project" value="UniProtKB-KW"/>
</dbReference>
<comment type="caution">
    <text evidence="17">The sequence shown here is derived from an EMBL/GenBank/DDBJ whole genome shotgun (WGS) entry which is preliminary data.</text>
</comment>
<reference evidence="17 18" key="1">
    <citation type="submission" date="2006-01" db="EMBL/GenBank/DDBJ databases">
        <authorList>
            <person name="Hagstrom A."/>
            <person name="Ferriera S."/>
            <person name="Johnson J."/>
            <person name="Kravitz S."/>
            <person name="Halpern A."/>
            <person name="Remington K."/>
            <person name="Beeson K."/>
            <person name="Tran B."/>
            <person name="Rogers Y.-H."/>
            <person name="Friedman R."/>
            <person name="Venter J.C."/>
        </authorList>
    </citation>
    <scope>NUCLEOTIDE SEQUENCE [LARGE SCALE GENOMIC DNA]</scope>
    <source>
        <strain evidence="17 18">SKA53</strain>
    </source>
</reference>
<evidence type="ECO:0000256" key="11">
    <source>
        <dbReference type="ARBA" id="ARBA00023229"/>
    </source>
</evidence>
<keyword evidence="11" id="KW-0414">Isoprene biosynthesis</keyword>
<dbReference type="AlphaFoldDB" id="A3V2N8"/>
<dbReference type="Pfam" id="PF00348">
    <property type="entry name" value="polyprenyl_synt"/>
    <property type="match status" value="1"/>
</dbReference>
<accession>A3V2N8</accession>
<comment type="function">
    <text evidence="15">Catalyzes the condensation of farnesyl diphosphate (FPP) and isopentenyl diphosphate (IPP) to yield geranylgeranyl diphosphate (GGPP) needed for biosynthesis of carotenoids and diterpenes.</text>
</comment>
<keyword evidence="7" id="KW-0479">Metal-binding</keyword>
<dbReference type="PROSITE" id="PS00444">
    <property type="entry name" value="POLYPRENYL_SYNTHASE_2"/>
    <property type="match status" value="1"/>
</dbReference>
<evidence type="ECO:0000256" key="10">
    <source>
        <dbReference type="ARBA" id="ARBA00023171"/>
    </source>
</evidence>
<evidence type="ECO:0000256" key="5">
    <source>
        <dbReference type="ARBA" id="ARBA00022531"/>
    </source>
</evidence>
<proteinExistence type="inferred from homology"/>
<comment type="pathway">
    <text evidence="2">Isoprenoid biosynthesis; geranylgeranyl diphosphate biosynthesis; geranylgeranyl diphosphate from farnesyl diphosphate and isopentenyl diphosphate: step 1/1.</text>
</comment>
<dbReference type="GO" id="GO:0004311">
    <property type="term" value="F:geranylgeranyl diphosphate synthase activity"/>
    <property type="evidence" value="ECO:0007669"/>
    <property type="project" value="UniProtKB-EC"/>
</dbReference>
<keyword evidence="18" id="KW-1185">Reference proteome</keyword>
<dbReference type="Proteomes" id="UP000004507">
    <property type="component" value="Unassembled WGS sequence"/>
</dbReference>
<evidence type="ECO:0000256" key="14">
    <source>
        <dbReference type="ARBA" id="ARBA00048119"/>
    </source>
</evidence>
<keyword evidence="9" id="KW-0460">Magnesium</keyword>
<dbReference type="GO" id="GO:0015995">
    <property type="term" value="P:chlorophyll biosynthetic process"/>
    <property type="evidence" value="ECO:0007669"/>
    <property type="project" value="UniProtKB-KW"/>
</dbReference>
<evidence type="ECO:0000256" key="1">
    <source>
        <dbReference type="ARBA" id="ARBA00001946"/>
    </source>
</evidence>
<evidence type="ECO:0000256" key="2">
    <source>
        <dbReference type="ARBA" id="ARBA00005221"/>
    </source>
</evidence>
<evidence type="ECO:0000256" key="12">
    <source>
        <dbReference type="ARBA" id="ARBA00023818"/>
    </source>
</evidence>
<organism evidence="17 18">
    <name type="scientific">Yoonia vestfoldensis SKA53</name>
    <dbReference type="NCBI Taxonomy" id="314232"/>
    <lineage>
        <taxon>Bacteria</taxon>
        <taxon>Pseudomonadati</taxon>
        <taxon>Pseudomonadota</taxon>
        <taxon>Alphaproteobacteria</taxon>
        <taxon>Rhodobacterales</taxon>
        <taxon>Paracoccaceae</taxon>
        <taxon>Yoonia</taxon>
    </lineage>
</organism>
<dbReference type="RefSeq" id="WP_007206405.1">
    <property type="nucleotide sequence ID" value="NZ_CH672414.1"/>
</dbReference>
<dbReference type="EMBL" id="AAMS01000002">
    <property type="protein sequence ID" value="EAQ07619.1"/>
    <property type="molecule type" value="Genomic_DNA"/>
</dbReference>
<gene>
    <name evidence="17" type="ORF">SKA53_12318</name>
</gene>
<dbReference type="PROSITE" id="PS00723">
    <property type="entry name" value="POLYPRENYL_SYNTHASE_1"/>
    <property type="match status" value="1"/>
</dbReference>
<evidence type="ECO:0000256" key="15">
    <source>
        <dbReference type="ARBA" id="ARBA00054703"/>
    </source>
</evidence>
<evidence type="ECO:0000256" key="9">
    <source>
        <dbReference type="ARBA" id="ARBA00022842"/>
    </source>
</evidence>
<dbReference type="InterPro" id="IPR033749">
    <property type="entry name" value="Polyprenyl_synt_CS"/>
</dbReference>
<dbReference type="SUPFAM" id="SSF48576">
    <property type="entry name" value="Terpenoid synthases"/>
    <property type="match status" value="1"/>
</dbReference>
<dbReference type="Gene3D" id="1.10.600.10">
    <property type="entry name" value="Farnesyl Diphosphate Synthase"/>
    <property type="match status" value="1"/>
</dbReference>
<comment type="cofactor">
    <cofactor evidence="1">
        <name>Mg(2+)</name>
        <dbReference type="ChEBI" id="CHEBI:18420"/>
    </cofactor>
</comment>
<dbReference type="InterPro" id="IPR000092">
    <property type="entry name" value="Polyprenyl_synt"/>
</dbReference>
<dbReference type="GO" id="GO:0015979">
    <property type="term" value="P:photosynthesis"/>
    <property type="evidence" value="ECO:0007669"/>
    <property type="project" value="UniProtKB-KW"/>
</dbReference>
<dbReference type="PANTHER" id="PTHR43281:SF1">
    <property type="entry name" value="FARNESYL DIPHOSPHATE SYNTHASE"/>
    <property type="match status" value="1"/>
</dbReference>
<keyword evidence="5" id="KW-0602">Photosynthesis</keyword>
<evidence type="ECO:0000256" key="16">
    <source>
        <dbReference type="RuleBase" id="RU004466"/>
    </source>
</evidence>
<protein>
    <recommendedName>
        <fullName evidence="12">Geranylgeranyl diphosphate synthase</fullName>
        <ecNumber evidence="4">2.5.1.29</ecNumber>
    </recommendedName>
    <alternativeName>
        <fullName evidence="13">Farnesyltranstransferase</fullName>
    </alternativeName>
</protein>
<evidence type="ECO:0000313" key="18">
    <source>
        <dbReference type="Proteomes" id="UP000004507"/>
    </source>
</evidence>
<comment type="catalytic activity">
    <reaction evidence="14">
        <text>isopentenyl diphosphate + (2E,6E)-farnesyl diphosphate = (2E,6E,10E)-geranylgeranyl diphosphate + diphosphate</text>
        <dbReference type="Rhea" id="RHEA:17653"/>
        <dbReference type="ChEBI" id="CHEBI:33019"/>
        <dbReference type="ChEBI" id="CHEBI:58756"/>
        <dbReference type="ChEBI" id="CHEBI:128769"/>
        <dbReference type="ChEBI" id="CHEBI:175763"/>
        <dbReference type="EC" id="2.5.1.29"/>
    </reaction>
</comment>
<evidence type="ECO:0000256" key="7">
    <source>
        <dbReference type="ARBA" id="ARBA00022723"/>
    </source>
</evidence>
<evidence type="ECO:0000256" key="8">
    <source>
        <dbReference type="ARBA" id="ARBA00022746"/>
    </source>
</evidence>
<dbReference type="FunFam" id="1.10.600.10:FF:000001">
    <property type="entry name" value="Geranylgeranyl diphosphate synthase"/>
    <property type="match status" value="1"/>
</dbReference>
<evidence type="ECO:0000313" key="17">
    <source>
        <dbReference type="EMBL" id="EAQ07619.1"/>
    </source>
</evidence>
<dbReference type="STRING" id="314232.SKA53_12318"/>
<keyword evidence="10" id="KW-0149">Chlorophyll biosynthesis</keyword>
<evidence type="ECO:0000256" key="13">
    <source>
        <dbReference type="ARBA" id="ARBA00032052"/>
    </source>
</evidence>
<dbReference type="OrthoDB" id="9805316at2"/>
<comment type="similarity">
    <text evidence="3 16">Belongs to the FPP/GGPP synthase family.</text>
</comment>
<evidence type="ECO:0000256" key="6">
    <source>
        <dbReference type="ARBA" id="ARBA00022679"/>
    </source>
</evidence>
<dbReference type="GO" id="GO:0016117">
    <property type="term" value="P:carotenoid biosynthetic process"/>
    <property type="evidence" value="ECO:0007669"/>
    <property type="project" value="UniProtKB-KW"/>
</dbReference>
<dbReference type="InterPro" id="IPR008949">
    <property type="entry name" value="Isoprenoid_synthase_dom_sf"/>
</dbReference>